<dbReference type="Gene3D" id="3.20.20.450">
    <property type="entry name" value="EAL domain"/>
    <property type="match status" value="1"/>
</dbReference>
<dbReference type="PROSITE" id="PS50883">
    <property type="entry name" value="EAL"/>
    <property type="match status" value="1"/>
</dbReference>
<dbReference type="SMART" id="SM00065">
    <property type="entry name" value="GAF"/>
    <property type="match status" value="1"/>
</dbReference>
<dbReference type="SUPFAM" id="SSF55785">
    <property type="entry name" value="PYP-like sensor domain (PAS domain)"/>
    <property type="match status" value="1"/>
</dbReference>
<dbReference type="InterPro" id="IPR052155">
    <property type="entry name" value="Biofilm_reg_signaling"/>
</dbReference>
<dbReference type="Pfam" id="PF00990">
    <property type="entry name" value="GGDEF"/>
    <property type="match status" value="1"/>
</dbReference>
<dbReference type="InterPro" id="IPR035919">
    <property type="entry name" value="EAL_sf"/>
</dbReference>
<reference evidence="4 5" key="1">
    <citation type="journal article" date="2008" name="Proc. Natl. Acad. Sci. U.S.A.">
        <title>Niche adaptation and genome expansion in the chlorophyll d-producing cyanobacterium Acaryochloris marina.</title>
        <authorList>
            <person name="Swingley W.D."/>
            <person name="Chen M."/>
            <person name="Cheung P.C."/>
            <person name="Conrad A.L."/>
            <person name="Dejesa L.C."/>
            <person name="Hao J."/>
            <person name="Honchak B.M."/>
            <person name="Karbach L.E."/>
            <person name="Kurdoglu A."/>
            <person name="Lahiri S."/>
            <person name="Mastrian S.D."/>
            <person name="Miyashita H."/>
            <person name="Page L."/>
            <person name="Ramakrishna P."/>
            <person name="Satoh S."/>
            <person name="Sattley W.M."/>
            <person name="Shimada Y."/>
            <person name="Taylor H.L."/>
            <person name="Tomo T."/>
            <person name="Tsuchiya T."/>
            <person name="Wang Z.T."/>
            <person name="Raymond J."/>
            <person name="Mimuro M."/>
            <person name="Blankenship R.E."/>
            <person name="Touchman J.W."/>
        </authorList>
    </citation>
    <scope>NUCLEOTIDE SEQUENCE [LARGE SCALE GENOMIC DNA]</scope>
    <source>
        <strain evidence="5">MBIC 11017</strain>
    </source>
</reference>
<dbReference type="Pfam" id="PF00563">
    <property type="entry name" value="EAL"/>
    <property type="match status" value="1"/>
</dbReference>
<evidence type="ECO:0000313" key="4">
    <source>
        <dbReference type="EMBL" id="ABW30053.1"/>
    </source>
</evidence>
<feature type="domain" description="EAL" evidence="2">
    <location>
        <begin position="493"/>
        <end position="748"/>
    </location>
</feature>
<dbReference type="EMBL" id="CP000828">
    <property type="protein sequence ID" value="ABW30053.1"/>
    <property type="molecule type" value="Genomic_DNA"/>
</dbReference>
<proteinExistence type="predicted"/>
<dbReference type="InterPro" id="IPR000160">
    <property type="entry name" value="GGDEF_dom"/>
</dbReference>
<evidence type="ECO:0000259" key="1">
    <source>
        <dbReference type="PROSITE" id="PS50112"/>
    </source>
</evidence>
<dbReference type="eggNOG" id="COG2203">
    <property type="taxonomic scope" value="Bacteria"/>
</dbReference>
<dbReference type="HOGENOM" id="CLU_000445_70_20_3"/>
<dbReference type="AlphaFoldDB" id="B0C776"/>
<dbReference type="NCBIfam" id="TIGR00254">
    <property type="entry name" value="GGDEF"/>
    <property type="match status" value="1"/>
</dbReference>
<dbReference type="Gene3D" id="3.30.450.40">
    <property type="match status" value="1"/>
</dbReference>
<name>B0C776_ACAM1</name>
<feature type="domain" description="GGDEF" evidence="3">
    <location>
        <begin position="351"/>
        <end position="484"/>
    </location>
</feature>
<accession>B0C776</accession>
<dbReference type="PROSITE" id="PS50887">
    <property type="entry name" value="GGDEF"/>
    <property type="match status" value="1"/>
</dbReference>
<dbReference type="PROSITE" id="PS50112">
    <property type="entry name" value="PAS"/>
    <property type="match status" value="1"/>
</dbReference>
<dbReference type="SUPFAM" id="SSF55781">
    <property type="entry name" value="GAF domain-like"/>
    <property type="match status" value="1"/>
</dbReference>
<dbReference type="SMART" id="SM00052">
    <property type="entry name" value="EAL"/>
    <property type="match status" value="1"/>
</dbReference>
<dbReference type="InterPro" id="IPR000014">
    <property type="entry name" value="PAS"/>
</dbReference>
<dbReference type="RefSeq" id="WP_012165323.1">
    <property type="nucleotide sequence ID" value="NC_009925.1"/>
</dbReference>
<evidence type="ECO:0000313" key="5">
    <source>
        <dbReference type="Proteomes" id="UP000000268"/>
    </source>
</evidence>
<evidence type="ECO:0000259" key="2">
    <source>
        <dbReference type="PROSITE" id="PS50883"/>
    </source>
</evidence>
<dbReference type="SMART" id="SM00267">
    <property type="entry name" value="GGDEF"/>
    <property type="match status" value="1"/>
</dbReference>
<dbReference type="SUPFAM" id="SSF141868">
    <property type="entry name" value="EAL domain-like"/>
    <property type="match status" value="1"/>
</dbReference>
<protein>
    <submittedName>
        <fullName evidence="4">Diguanylate cyclase/phosphodiesterase with EAL and GAF domains</fullName>
    </submittedName>
</protein>
<dbReference type="Pfam" id="PF08447">
    <property type="entry name" value="PAS_3"/>
    <property type="match status" value="1"/>
</dbReference>
<dbReference type="InterPro" id="IPR001633">
    <property type="entry name" value="EAL_dom"/>
</dbReference>
<dbReference type="OrthoDB" id="442691at2"/>
<dbReference type="STRING" id="329726.AM1_5088"/>
<feature type="domain" description="PAS" evidence="1">
    <location>
        <begin position="35"/>
        <end position="82"/>
    </location>
</feature>
<dbReference type="PANTHER" id="PTHR44757:SF2">
    <property type="entry name" value="BIOFILM ARCHITECTURE MAINTENANCE PROTEIN MBAA"/>
    <property type="match status" value="1"/>
</dbReference>
<dbReference type="InterPro" id="IPR035965">
    <property type="entry name" value="PAS-like_dom_sf"/>
</dbReference>
<organism evidence="4 5">
    <name type="scientific">Acaryochloris marina (strain MBIC 11017)</name>
    <dbReference type="NCBI Taxonomy" id="329726"/>
    <lineage>
        <taxon>Bacteria</taxon>
        <taxon>Bacillati</taxon>
        <taxon>Cyanobacteriota</taxon>
        <taxon>Cyanophyceae</taxon>
        <taxon>Acaryochloridales</taxon>
        <taxon>Acaryochloridaceae</taxon>
        <taxon>Acaryochloris</taxon>
    </lineage>
</organism>
<sequence>MTFPPLSEIVKSDQQSKLDHLSAACPAVMYSSCPGAYELTAVSKSVTSLFGYTDQDLLAEPTRWLSLIHPDDRSLALETLSQGTLDVWQECEYRFFHKQLGYRWVQNIFQLVSKPNGPGLELIGCWLDRTEHLQHRLAQQQRDNLLTAVAEASQYLLTGSHFNTAVTKALAVVGNAAQIDRLYVCELHTSTAGVLTPQLRYAWVKKTESASSLHLPWTVPSDVIGQRRWYQSLVRRLPFSQLTRDFHEIERSHLKRADICSVFLLPIIIEDQLWGFMSFENRHIERQWSTPDISLLQTLVASLSGALKHHQKETELLHHAFHDPLTDLPNRALFINRLEQSLKQLQRYPDYLFAVLFLDLDRFKIINDSMGHGVGDQLLMGIAERLLSSLRPGDTASRLGGDEFVILLNGLQNQEDATSTAERLRQQLTLPFNLGVHEIFIDVSIGITLSNFGYHDAEQVLQDADVAMYQAKSAGKGCHKVFNTGMQSQTMARSQLETEMRRAIERQAFEIYYQPIVCLKTGAIDAFEALIRWYDSNHQPIAASDLIGIAEESGMIQDLGLSVLQQACNQLRQWQRLPDYETLRISVNLSAKQLFHSDLVTKVADIIAASRIDPTHLKLELTESTIIRNDQTTISLLKQLRELGLELYLDDFGAGYSSLSYLYSLPINALKIDQTFVQRIDMGAEGQAIIRSILLLANNLDLQVVAEGVENKIQLNYLNSLNCTHGQGFLFAPPLTARGATSLLRSQDRFEYQSA</sequence>
<dbReference type="InterPro" id="IPR003018">
    <property type="entry name" value="GAF"/>
</dbReference>
<dbReference type="InterPro" id="IPR043128">
    <property type="entry name" value="Rev_trsase/Diguanyl_cyclase"/>
</dbReference>
<dbReference type="Proteomes" id="UP000000268">
    <property type="component" value="Chromosome"/>
</dbReference>
<dbReference type="InterPro" id="IPR029016">
    <property type="entry name" value="GAF-like_dom_sf"/>
</dbReference>
<dbReference type="PANTHER" id="PTHR44757">
    <property type="entry name" value="DIGUANYLATE CYCLASE DGCP"/>
    <property type="match status" value="1"/>
</dbReference>
<dbReference type="SUPFAM" id="SSF55073">
    <property type="entry name" value="Nucleotide cyclase"/>
    <property type="match status" value="1"/>
</dbReference>
<dbReference type="InterPro" id="IPR029787">
    <property type="entry name" value="Nucleotide_cyclase"/>
</dbReference>
<keyword evidence="5" id="KW-1185">Reference proteome</keyword>
<dbReference type="eggNOG" id="COG5001">
    <property type="taxonomic scope" value="Bacteria"/>
</dbReference>
<dbReference type="Gene3D" id="3.30.70.270">
    <property type="match status" value="1"/>
</dbReference>
<dbReference type="CDD" id="cd01948">
    <property type="entry name" value="EAL"/>
    <property type="match status" value="1"/>
</dbReference>
<gene>
    <name evidence="4" type="ordered locus">AM1_5088</name>
</gene>
<dbReference type="InterPro" id="IPR013655">
    <property type="entry name" value="PAS_fold_3"/>
</dbReference>
<dbReference type="KEGG" id="amr:AM1_5088"/>
<dbReference type="CDD" id="cd01949">
    <property type="entry name" value="GGDEF"/>
    <property type="match status" value="1"/>
</dbReference>
<dbReference type="Pfam" id="PF01590">
    <property type="entry name" value="GAF"/>
    <property type="match status" value="1"/>
</dbReference>
<dbReference type="CDD" id="cd00130">
    <property type="entry name" value="PAS"/>
    <property type="match status" value="1"/>
</dbReference>
<evidence type="ECO:0000259" key="3">
    <source>
        <dbReference type="PROSITE" id="PS50887"/>
    </source>
</evidence>
<dbReference type="Gene3D" id="3.30.450.20">
    <property type="entry name" value="PAS domain"/>
    <property type="match status" value="1"/>
</dbReference>